<comment type="caution">
    <text evidence="2">The sequence shown here is derived from an EMBL/GenBank/DDBJ whole genome shotgun (WGS) entry which is preliminary data.</text>
</comment>
<accession>A0ABU8UDM1</accession>
<evidence type="ECO:0000313" key="2">
    <source>
        <dbReference type="EMBL" id="MEJ8645591.1"/>
    </source>
</evidence>
<proteinExistence type="predicted"/>
<keyword evidence="3" id="KW-1185">Reference proteome</keyword>
<dbReference type="EMBL" id="JBBKAM010000004">
    <property type="protein sequence ID" value="MEJ8645591.1"/>
    <property type="molecule type" value="Genomic_DNA"/>
</dbReference>
<evidence type="ECO:0000313" key="3">
    <source>
        <dbReference type="Proteomes" id="UP001382904"/>
    </source>
</evidence>
<feature type="region of interest" description="Disordered" evidence="1">
    <location>
        <begin position="29"/>
        <end position="53"/>
    </location>
</feature>
<evidence type="ECO:0000256" key="1">
    <source>
        <dbReference type="SAM" id="MobiDB-lite"/>
    </source>
</evidence>
<protein>
    <submittedName>
        <fullName evidence="2">Uncharacterized protein</fullName>
    </submittedName>
</protein>
<reference evidence="2 3" key="1">
    <citation type="submission" date="2024-03" db="EMBL/GenBank/DDBJ databases">
        <title>Novel Streptomyces species of biotechnological and ecological value are a feature of Machair soil.</title>
        <authorList>
            <person name="Prole J.R."/>
            <person name="Goodfellow M."/>
            <person name="Allenby N."/>
            <person name="Ward A.C."/>
        </authorList>
    </citation>
    <scope>NUCLEOTIDE SEQUENCE [LARGE SCALE GENOMIC DNA]</scope>
    <source>
        <strain evidence="2 3">MS1.HAVA.3</strain>
    </source>
</reference>
<sequence length="53" mass="5753">MENATARTGPVRLVTFKWSLRVRVSRSRTLPSVPELASNVPSGEKASPTTSPE</sequence>
<gene>
    <name evidence="2" type="ORF">WKI68_39020</name>
</gene>
<organism evidence="2 3">
    <name type="scientific">Streptomyces caledonius</name>
    <dbReference type="NCBI Taxonomy" id="3134107"/>
    <lineage>
        <taxon>Bacteria</taxon>
        <taxon>Bacillati</taxon>
        <taxon>Actinomycetota</taxon>
        <taxon>Actinomycetes</taxon>
        <taxon>Kitasatosporales</taxon>
        <taxon>Streptomycetaceae</taxon>
        <taxon>Streptomyces</taxon>
    </lineage>
</organism>
<name>A0ABU8UDM1_9ACTN</name>
<dbReference type="Proteomes" id="UP001382904">
    <property type="component" value="Unassembled WGS sequence"/>
</dbReference>